<comment type="caution">
    <text evidence="1">The sequence shown here is derived from an EMBL/GenBank/DDBJ whole genome shotgun (WGS) entry which is preliminary data.</text>
</comment>
<proteinExistence type="predicted"/>
<name>A0ACB7HKJ6_MANES</name>
<accession>A0ACB7HKJ6</accession>
<protein>
    <submittedName>
        <fullName evidence="1">Uncharacterized protein</fullName>
    </submittedName>
</protein>
<gene>
    <name evidence="1" type="ORF">MANES_07G120900v8</name>
</gene>
<reference evidence="2" key="1">
    <citation type="journal article" date="2016" name="Nat. Biotechnol.">
        <title>Sequencing wild and cultivated cassava and related species reveals extensive interspecific hybridization and genetic diversity.</title>
        <authorList>
            <person name="Bredeson J.V."/>
            <person name="Lyons J.B."/>
            <person name="Prochnik S.E."/>
            <person name="Wu G.A."/>
            <person name="Ha C.M."/>
            <person name="Edsinger-Gonzales E."/>
            <person name="Grimwood J."/>
            <person name="Schmutz J."/>
            <person name="Rabbi I.Y."/>
            <person name="Egesi C."/>
            <person name="Nauluvula P."/>
            <person name="Lebot V."/>
            <person name="Ndunguru J."/>
            <person name="Mkamilo G."/>
            <person name="Bart R.S."/>
            <person name="Setter T.L."/>
            <person name="Gleadow R.M."/>
            <person name="Kulakow P."/>
            <person name="Ferguson M.E."/>
            <person name="Rounsley S."/>
            <person name="Rokhsar D.S."/>
        </authorList>
    </citation>
    <scope>NUCLEOTIDE SEQUENCE [LARGE SCALE GENOMIC DNA]</scope>
    <source>
        <strain evidence="2">cv. AM560-2</strain>
    </source>
</reference>
<keyword evidence="2" id="KW-1185">Reference proteome</keyword>
<dbReference type="Proteomes" id="UP000091857">
    <property type="component" value="Chromosome 7"/>
</dbReference>
<evidence type="ECO:0000313" key="2">
    <source>
        <dbReference type="Proteomes" id="UP000091857"/>
    </source>
</evidence>
<dbReference type="EMBL" id="CM004393">
    <property type="protein sequence ID" value="KAG8651371.1"/>
    <property type="molecule type" value="Genomic_DNA"/>
</dbReference>
<evidence type="ECO:0000313" key="1">
    <source>
        <dbReference type="EMBL" id="KAG8651371.1"/>
    </source>
</evidence>
<sequence>MATCGVDRNIITHSTCTCLSLVCKLRHLMPFCSWIHYLYSADMDSTTSQRLIPLGHSKIIHLVRHAQANHNVAGKKDHDALLSPEFFDASLSSLGLEQVSNLSNHVYASGLLKKIDLVITSPLLRAMQTAVGVFGRERSSGLKCPPIIAVELCRERTGVHPCDKRKTIREYSSLFPQIDFSLIESDDDNLWKADVRETEEEVAARGLKFMNWLKTRHETEIAVVTHHRFLQYTLSAIRNDFHPSLRSEICKEFSNCELRSMIMVDKRCRMVNSPTTDSNGERA</sequence>
<organism evidence="1 2">
    <name type="scientific">Manihot esculenta</name>
    <name type="common">Cassava</name>
    <name type="synonym">Jatropha manihot</name>
    <dbReference type="NCBI Taxonomy" id="3983"/>
    <lineage>
        <taxon>Eukaryota</taxon>
        <taxon>Viridiplantae</taxon>
        <taxon>Streptophyta</taxon>
        <taxon>Embryophyta</taxon>
        <taxon>Tracheophyta</taxon>
        <taxon>Spermatophyta</taxon>
        <taxon>Magnoliopsida</taxon>
        <taxon>eudicotyledons</taxon>
        <taxon>Gunneridae</taxon>
        <taxon>Pentapetalae</taxon>
        <taxon>rosids</taxon>
        <taxon>fabids</taxon>
        <taxon>Malpighiales</taxon>
        <taxon>Euphorbiaceae</taxon>
        <taxon>Crotonoideae</taxon>
        <taxon>Manihoteae</taxon>
        <taxon>Manihot</taxon>
    </lineage>
</organism>